<evidence type="ECO:0000313" key="1">
    <source>
        <dbReference type="EMBL" id="CDC76430.1"/>
    </source>
</evidence>
<accession>R6TW56</accession>
<comment type="caution">
    <text evidence="1">The sequence shown here is derived from an EMBL/GenBank/DDBJ whole genome shotgun (WGS) entry which is preliminary data.</text>
</comment>
<dbReference type="Proteomes" id="UP000017938">
    <property type="component" value="Unassembled WGS sequence"/>
</dbReference>
<dbReference type="STRING" id="1263015.BN580_02137"/>
<organism evidence="1 2">
    <name type="scientific">Candidatus Colimorpha enterica</name>
    <dbReference type="NCBI Taxonomy" id="3083063"/>
    <lineage>
        <taxon>Bacteria</taxon>
        <taxon>Pseudomonadati</taxon>
        <taxon>Bacteroidota</taxon>
        <taxon>Bacteroidia</taxon>
        <taxon>Bacteroidales</taxon>
        <taxon>Candidatus Colimorpha</taxon>
    </lineage>
</organism>
<proteinExistence type="predicted"/>
<evidence type="ECO:0000313" key="2">
    <source>
        <dbReference type="Proteomes" id="UP000017938"/>
    </source>
</evidence>
<name>R6TW56_9BACT</name>
<protein>
    <submittedName>
        <fullName evidence="1">Uncharacterized protein</fullName>
    </submittedName>
</protein>
<dbReference type="AlphaFoldDB" id="R6TW56"/>
<dbReference type="EMBL" id="CBFW010000372">
    <property type="protein sequence ID" value="CDC76430.1"/>
    <property type="molecule type" value="Genomic_DNA"/>
</dbReference>
<reference evidence="1" key="1">
    <citation type="submission" date="2012-11" db="EMBL/GenBank/DDBJ databases">
        <title>Dependencies among metagenomic species, viruses, plasmids and units of genetic variation.</title>
        <authorList>
            <person name="Nielsen H.B."/>
            <person name="Almeida M."/>
            <person name="Juncker A.S."/>
            <person name="Rasmussen S."/>
            <person name="Li J."/>
            <person name="Sunagawa S."/>
            <person name="Plichta D."/>
            <person name="Gautier L."/>
            <person name="Le Chatelier E."/>
            <person name="Peletier E."/>
            <person name="Bonde I."/>
            <person name="Nielsen T."/>
            <person name="Manichanh C."/>
            <person name="Arumugam M."/>
            <person name="Batto J."/>
            <person name="Santos M.B.Q.D."/>
            <person name="Blom N."/>
            <person name="Borruel N."/>
            <person name="Burgdorf K.S."/>
            <person name="Boumezbeur F."/>
            <person name="Casellas F."/>
            <person name="Dore J."/>
            <person name="Guarner F."/>
            <person name="Hansen T."/>
            <person name="Hildebrand F."/>
            <person name="Kaas R.S."/>
            <person name="Kennedy S."/>
            <person name="Kristiansen K."/>
            <person name="Kultima J.R."/>
            <person name="Leonard P."/>
            <person name="Levenez F."/>
            <person name="Lund O."/>
            <person name="Moumen B."/>
            <person name="Le Paslier D."/>
            <person name="Pons N."/>
            <person name="Pedersen O."/>
            <person name="Prifti E."/>
            <person name="Qin J."/>
            <person name="Raes J."/>
            <person name="Tap J."/>
            <person name="Tims S."/>
            <person name="Ussery D.W."/>
            <person name="Yamada T."/>
            <person name="MetaHit consortium"/>
            <person name="Renault P."/>
            <person name="Sicheritz-Ponten T."/>
            <person name="Bork P."/>
            <person name="Wang J."/>
            <person name="Brunak S."/>
            <person name="Ehrlich S.D."/>
        </authorList>
    </citation>
    <scope>NUCLEOTIDE SEQUENCE [LARGE SCALE GENOMIC DNA]</scope>
</reference>
<gene>
    <name evidence="1" type="ORF">BN580_02137</name>
</gene>
<sequence>MIFCQTFDPNHVSVKINGGTFDGKGAASVIVNLSGNVIINDGEFNAYHDGERYGACVQVEPYIPNVPSITTINGGTFNADKSIFYVNVNTNYIQKIIVNGGTFNVAEGGSLIEVSSGNASDYLTITGGTFNVDPTAYVDTNTYTVTDNGDGTWTVAEK</sequence>